<dbReference type="AlphaFoldDB" id="A0A8H2QXQ7"/>
<dbReference type="InterPro" id="IPR007060">
    <property type="entry name" value="FtsL/DivIC"/>
</dbReference>
<gene>
    <name evidence="2" type="ORF">NCTC13150_00548</name>
</gene>
<name>A0A8H2QXQ7_9FIRM</name>
<keyword evidence="1" id="KW-0472">Membrane</keyword>
<evidence type="ECO:0000313" key="2">
    <source>
        <dbReference type="EMBL" id="VFB16034.1"/>
    </source>
</evidence>
<keyword evidence="1" id="KW-0812">Transmembrane</keyword>
<feature type="transmembrane region" description="Helical" evidence="1">
    <location>
        <begin position="21"/>
        <end position="42"/>
    </location>
</feature>
<evidence type="ECO:0000256" key="1">
    <source>
        <dbReference type="SAM" id="Phobius"/>
    </source>
</evidence>
<keyword evidence="3" id="KW-1185">Reference proteome</keyword>
<keyword evidence="1" id="KW-1133">Transmembrane helix</keyword>
<proteinExistence type="predicted"/>
<reference evidence="2 3" key="1">
    <citation type="submission" date="2019-02" db="EMBL/GenBank/DDBJ databases">
        <authorList>
            <consortium name="Pathogen Informatics"/>
        </authorList>
    </citation>
    <scope>NUCLEOTIDE SEQUENCE [LARGE SCALE GENOMIC DNA]</scope>
    <source>
        <strain evidence="2 3">3012STDY7089603</strain>
    </source>
</reference>
<protein>
    <submittedName>
        <fullName evidence="2">Septum formation initiator</fullName>
    </submittedName>
</protein>
<dbReference type="Pfam" id="PF04977">
    <property type="entry name" value="DivIC"/>
    <property type="match status" value="1"/>
</dbReference>
<evidence type="ECO:0000313" key="3">
    <source>
        <dbReference type="Proteomes" id="UP000377798"/>
    </source>
</evidence>
<sequence length="138" mass="15583">MNMKPRNKKINRPGKTNFFSLSLYIIWGLCALMLLLLMVNYLELEKLKNSIERQNVEISELKKTKDSISGQLAGIKSSDEVANIARYKLGMVYPDDEQVVYIQVDKKVAETDVKENVFLSPVISILKIFGANKGEGSL</sequence>
<accession>A0A8H2QXQ7</accession>
<organism evidence="2 3">
    <name type="scientific">Urinicoccus massiliensis</name>
    <dbReference type="NCBI Taxonomy" id="1723382"/>
    <lineage>
        <taxon>Bacteria</taxon>
        <taxon>Bacillati</taxon>
        <taxon>Bacillota</taxon>
        <taxon>Tissierellia</taxon>
        <taxon>Tissierellales</taxon>
        <taxon>Peptoniphilaceae</taxon>
        <taxon>Urinicoccus</taxon>
    </lineage>
</organism>
<comment type="caution">
    <text evidence="2">The sequence shown here is derived from an EMBL/GenBank/DDBJ whole genome shotgun (WGS) entry which is preliminary data.</text>
</comment>
<dbReference type="Proteomes" id="UP000377798">
    <property type="component" value="Unassembled WGS sequence"/>
</dbReference>
<dbReference type="EMBL" id="CAACYI010000001">
    <property type="protein sequence ID" value="VFB16034.1"/>
    <property type="molecule type" value="Genomic_DNA"/>
</dbReference>
<dbReference type="RefSeq" id="WP_072469447.1">
    <property type="nucleotide sequence ID" value="NZ_CAACYI010000001.1"/>
</dbReference>